<sequence length="204" mass="22247">MLTPDDLLLAARWAGRRFALVPDEMWERPAPDWTPRRTLDHLVDTLELYAASVRTRATARLDPPRDGDPGASRAELVAQLTLTAEKLAGLLAGMDDDERALHPSGLADRTGWLGMAATEVLVHTREACGPDPDDDALEPLAAAVVGRVLPWTPPGDGWARLLQGTGRAPLGDVPPAGADWWWHSAPLAEWDGAPRRRSSPPQWR</sequence>
<dbReference type="AlphaFoldDB" id="A0A853CKL5"/>
<evidence type="ECO:0000313" key="2">
    <source>
        <dbReference type="EMBL" id="NYJ07906.1"/>
    </source>
</evidence>
<dbReference type="InterPro" id="IPR034660">
    <property type="entry name" value="DinB/YfiT-like"/>
</dbReference>
<evidence type="ECO:0000259" key="1">
    <source>
        <dbReference type="Pfam" id="PF12867"/>
    </source>
</evidence>
<name>A0A853CKL5_9ACTN</name>
<dbReference type="InterPro" id="IPR024775">
    <property type="entry name" value="DinB-like"/>
</dbReference>
<reference evidence="2 3" key="1">
    <citation type="submission" date="2020-07" db="EMBL/GenBank/DDBJ databases">
        <title>Sequencing the genomes of 1000 actinobacteria strains.</title>
        <authorList>
            <person name="Klenk H.-P."/>
        </authorList>
    </citation>
    <scope>NUCLEOTIDE SEQUENCE [LARGE SCALE GENOMIC DNA]</scope>
    <source>
        <strain evidence="2 3">DSM 104001</strain>
    </source>
</reference>
<dbReference type="Proteomes" id="UP000541969">
    <property type="component" value="Unassembled WGS sequence"/>
</dbReference>
<dbReference type="RefSeq" id="WP_179720095.1">
    <property type="nucleotide sequence ID" value="NZ_JACBZT010000001.1"/>
</dbReference>
<dbReference type="Pfam" id="PF12867">
    <property type="entry name" value="DinB_2"/>
    <property type="match status" value="1"/>
</dbReference>
<evidence type="ECO:0000313" key="3">
    <source>
        <dbReference type="Proteomes" id="UP000541969"/>
    </source>
</evidence>
<dbReference type="EMBL" id="JACBZT010000001">
    <property type="protein sequence ID" value="NYJ07906.1"/>
    <property type="molecule type" value="Genomic_DNA"/>
</dbReference>
<gene>
    <name evidence="2" type="ORF">GGQ55_004184</name>
</gene>
<keyword evidence="3" id="KW-1185">Reference proteome</keyword>
<feature type="domain" description="DinB-like" evidence="1">
    <location>
        <begin position="23"/>
        <end position="126"/>
    </location>
</feature>
<accession>A0A853CKL5</accession>
<proteinExistence type="predicted"/>
<comment type="caution">
    <text evidence="2">The sequence shown here is derived from an EMBL/GenBank/DDBJ whole genome shotgun (WGS) entry which is preliminary data.</text>
</comment>
<organism evidence="2 3">
    <name type="scientific">Petropleomorpha daqingensis</name>
    <dbReference type="NCBI Taxonomy" id="2026353"/>
    <lineage>
        <taxon>Bacteria</taxon>
        <taxon>Bacillati</taxon>
        <taxon>Actinomycetota</taxon>
        <taxon>Actinomycetes</taxon>
        <taxon>Geodermatophilales</taxon>
        <taxon>Geodermatophilaceae</taxon>
        <taxon>Petropleomorpha</taxon>
    </lineage>
</organism>
<protein>
    <recommendedName>
        <fullName evidence="1">DinB-like domain-containing protein</fullName>
    </recommendedName>
</protein>
<dbReference type="SUPFAM" id="SSF109854">
    <property type="entry name" value="DinB/YfiT-like putative metalloenzymes"/>
    <property type="match status" value="1"/>
</dbReference>